<proteinExistence type="predicted"/>
<accession>A0A6H5HJB3</accession>
<dbReference type="Proteomes" id="UP000479000">
    <property type="component" value="Unassembled WGS sequence"/>
</dbReference>
<organism evidence="1 2">
    <name type="scientific">Nesidiocoris tenuis</name>
    <dbReference type="NCBI Taxonomy" id="355587"/>
    <lineage>
        <taxon>Eukaryota</taxon>
        <taxon>Metazoa</taxon>
        <taxon>Ecdysozoa</taxon>
        <taxon>Arthropoda</taxon>
        <taxon>Hexapoda</taxon>
        <taxon>Insecta</taxon>
        <taxon>Pterygota</taxon>
        <taxon>Neoptera</taxon>
        <taxon>Paraneoptera</taxon>
        <taxon>Hemiptera</taxon>
        <taxon>Heteroptera</taxon>
        <taxon>Panheteroptera</taxon>
        <taxon>Cimicomorpha</taxon>
        <taxon>Miridae</taxon>
        <taxon>Dicyphina</taxon>
        <taxon>Nesidiocoris</taxon>
    </lineage>
</organism>
<dbReference type="EMBL" id="CADCXU010030447">
    <property type="protein sequence ID" value="CAB0016548.1"/>
    <property type="molecule type" value="Genomic_DNA"/>
</dbReference>
<gene>
    <name evidence="1" type="ORF">NTEN_LOCUS20715</name>
</gene>
<feature type="non-terminal residue" evidence="1">
    <location>
        <position position="140"/>
    </location>
</feature>
<protein>
    <submittedName>
        <fullName evidence="1">Uncharacterized protein</fullName>
    </submittedName>
</protein>
<evidence type="ECO:0000313" key="2">
    <source>
        <dbReference type="Proteomes" id="UP000479000"/>
    </source>
</evidence>
<name>A0A6H5HJB3_9HEMI</name>
<evidence type="ECO:0000313" key="1">
    <source>
        <dbReference type="EMBL" id="CAB0016548.1"/>
    </source>
</evidence>
<keyword evidence="2" id="KW-1185">Reference proteome</keyword>
<dbReference type="AlphaFoldDB" id="A0A6H5HJB3"/>
<reference evidence="1 2" key="1">
    <citation type="submission" date="2020-02" db="EMBL/GenBank/DDBJ databases">
        <authorList>
            <person name="Ferguson B K."/>
        </authorList>
    </citation>
    <scope>NUCLEOTIDE SEQUENCE [LARGE SCALE GENOMIC DNA]</scope>
</reference>
<sequence>MDVHVDVIFVQGKSETYGTRETSEKRFDENRQWKNRNAPSWYKGQSFVGYMRLPKPTLLETRGNQWNPTMMGRNSIRIPVLQFTLDPFIYHQKSSPISRKPRLIHDCRTIVLLGKNYTAMLGKEFIRNQVTIEGGQRKTN</sequence>